<dbReference type="AlphaFoldDB" id="I9HPN3"/>
<accession>I9HPN3</accession>
<dbReference type="EMBL" id="AGXV01000032">
    <property type="protein sequence ID" value="EIY62184.1"/>
    <property type="molecule type" value="Genomic_DNA"/>
</dbReference>
<dbReference type="Gene3D" id="4.10.1060.50">
    <property type="match status" value="1"/>
</dbReference>
<protein>
    <recommendedName>
        <fullName evidence="3">Zinc-ribbon domain-containing protein</fullName>
    </recommendedName>
</protein>
<dbReference type="InterPro" id="IPR038587">
    <property type="entry name" value="Ribosomal_eL40_sf"/>
</dbReference>
<dbReference type="OrthoDB" id="1395036at2"/>
<evidence type="ECO:0000313" key="2">
    <source>
        <dbReference type="Proteomes" id="UP000005150"/>
    </source>
</evidence>
<sequence length="345" mass="39529">MSEMKKCPECNAENPIAANFCRKCRYEFSEATKNGLSLKPEIKYFRIKELQYVIGSKIYIEWDAENYTKIELAGKDVTLYKDVELVVEKALELYLIVYNDYDLVKQSVKVVPYSSPSIRRFSSSHSNIKAGKTTRLSWSVDYAKKILLKSDVDEIDVSIFTELEVTPTKDTTYTLIVFAVDEQISISKEITIRVLREVAINDFSSDMPHTLESQPVELRWNVANADNIMLYPNDIDVTQQTSIKVFPNRAITYRLVASNAISIKEQMLSVGVRSLPKLDVKVSDSLSRLQIPNCEIDLTPLITSIKETDLDRWMLSPTEQGITKKMFEKGLWNRLKNILSLKIKL</sequence>
<organism evidence="1 2">
    <name type="scientific">Bacteroides salyersiae CL02T12C01</name>
    <dbReference type="NCBI Taxonomy" id="997887"/>
    <lineage>
        <taxon>Bacteria</taxon>
        <taxon>Pseudomonadati</taxon>
        <taxon>Bacteroidota</taxon>
        <taxon>Bacteroidia</taxon>
        <taxon>Bacteroidales</taxon>
        <taxon>Bacteroidaceae</taxon>
        <taxon>Bacteroides</taxon>
    </lineage>
</organism>
<dbReference type="RefSeq" id="WP_005932485.1">
    <property type="nucleotide sequence ID" value="NZ_JH724308.1"/>
</dbReference>
<name>I9HPN3_9BACE</name>
<proteinExistence type="predicted"/>
<evidence type="ECO:0000313" key="1">
    <source>
        <dbReference type="EMBL" id="EIY62184.1"/>
    </source>
</evidence>
<dbReference type="Proteomes" id="UP000005150">
    <property type="component" value="Unassembled WGS sequence"/>
</dbReference>
<evidence type="ECO:0008006" key="3">
    <source>
        <dbReference type="Google" id="ProtNLM"/>
    </source>
</evidence>
<dbReference type="PATRIC" id="fig|997887.3.peg.2909"/>
<comment type="caution">
    <text evidence="1">The sequence shown here is derived from an EMBL/GenBank/DDBJ whole genome shotgun (WGS) entry which is preliminary data.</text>
</comment>
<keyword evidence="2" id="KW-1185">Reference proteome</keyword>
<dbReference type="HOGENOM" id="CLU_803299_0_0_10"/>
<reference evidence="1 2" key="1">
    <citation type="submission" date="2012-02" db="EMBL/GenBank/DDBJ databases">
        <title>The Genome Sequence of Bacteroides salyersiae CL02T12C01.</title>
        <authorList>
            <consortium name="The Broad Institute Genome Sequencing Platform"/>
            <person name="Earl A."/>
            <person name="Ward D."/>
            <person name="Feldgarden M."/>
            <person name="Gevers D."/>
            <person name="Zitomersky N.L."/>
            <person name="Coyne M.J."/>
            <person name="Comstock L.E."/>
            <person name="Young S.K."/>
            <person name="Zeng Q."/>
            <person name="Gargeya S."/>
            <person name="Fitzgerald M."/>
            <person name="Haas B."/>
            <person name="Abouelleil A."/>
            <person name="Alvarado L."/>
            <person name="Arachchi H.M."/>
            <person name="Berlin A."/>
            <person name="Chapman S.B."/>
            <person name="Gearin G."/>
            <person name="Goldberg J."/>
            <person name="Griggs A."/>
            <person name="Gujja S."/>
            <person name="Hansen M."/>
            <person name="Heiman D."/>
            <person name="Howarth C."/>
            <person name="Larimer J."/>
            <person name="Lui A."/>
            <person name="MacDonald P.J.P."/>
            <person name="McCowen C."/>
            <person name="Montmayeur A."/>
            <person name="Murphy C."/>
            <person name="Neiman D."/>
            <person name="Pearson M."/>
            <person name="Priest M."/>
            <person name="Roberts A."/>
            <person name="Saif S."/>
            <person name="Shea T."/>
            <person name="Sisk P."/>
            <person name="Stolte C."/>
            <person name="Sykes S."/>
            <person name="Wortman J."/>
            <person name="Nusbaum C."/>
            <person name="Birren B."/>
        </authorList>
    </citation>
    <scope>NUCLEOTIDE SEQUENCE [LARGE SCALE GENOMIC DNA]</scope>
    <source>
        <strain evidence="1 2">CL02T12C01</strain>
    </source>
</reference>
<gene>
    <name evidence="1" type="ORF">HMPREF1071_02804</name>
</gene>